<organism evidence="1">
    <name type="scientific">marine sediment metagenome</name>
    <dbReference type="NCBI Taxonomy" id="412755"/>
    <lineage>
        <taxon>unclassified sequences</taxon>
        <taxon>metagenomes</taxon>
        <taxon>ecological metagenomes</taxon>
    </lineage>
</organism>
<gene>
    <name evidence="1" type="ORF">LCGC14_1269540</name>
</gene>
<evidence type="ECO:0000313" key="1">
    <source>
        <dbReference type="EMBL" id="KKM87364.1"/>
    </source>
</evidence>
<accession>A0A0F9KYG0</accession>
<dbReference type="EMBL" id="LAZR01007109">
    <property type="protein sequence ID" value="KKM87364.1"/>
    <property type="molecule type" value="Genomic_DNA"/>
</dbReference>
<dbReference type="AlphaFoldDB" id="A0A0F9KYG0"/>
<protein>
    <submittedName>
        <fullName evidence="1">Uncharacterized protein</fullName>
    </submittedName>
</protein>
<sequence>MNKTSTTTIYLNYDGIHKEWETIDNPYNREEEKKSKKIQENIRIGEIKGKITDSMNSLLKEIKELNQFFTRNDILDI</sequence>
<proteinExistence type="predicted"/>
<name>A0A0F9KYG0_9ZZZZ</name>
<comment type="caution">
    <text evidence="1">The sequence shown here is derived from an EMBL/GenBank/DDBJ whole genome shotgun (WGS) entry which is preliminary data.</text>
</comment>
<reference evidence="1" key="1">
    <citation type="journal article" date="2015" name="Nature">
        <title>Complex archaea that bridge the gap between prokaryotes and eukaryotes.</title>
        <authorList>
            <person name="Spang A."/>
            <person name="Saw J.H."/>
            <person name="Jorgensen S.L."/>
            <person name="Zaremba-Niedzwiedzka K."/>
            <person name="Martijn J."/>
            <person name="Lind A.E."/>
            <person name="van Eijk R."/>
            <person name="Schleper C."/>
            <person name="Guy L."/>
            <person name="Ettema T.J."/>
        </authorList>
    </citation>
    <scope>NUCLEOTIDE SEQUENCE</scope>
</reference>